<dbReference type="InterPro" id="IPR001296">
    <property type="entry name" value="Glyco_trans_1"/>
</dbReference>
<organism evidence="2 3">
    <name type="scientific">Candidatus Daviesbacteria bacterium GW2011_GWB1_41_5</name>
    <dbReference type="NCBI Taxonomy" id="1618429"/>
    <lineage>
        <taxon>Bacteria</taxon>
        <taxon>Candidatus Daviesiibacteriota</taxon>
    </lineage>
</organism>
<proteinExistence type="predicted"/>
<protein>
    <recommendedName>
        <fullName evidence="1">Glycosyl transferase family 1 domain-containing protein</fullName>
    </recommendedName>
</protein>
<gene>
    <name evidence="2" type="ORF">UU67_C0091G0003</name>
</gene>
<dbReference type="CDD" id="cd03801">
    <property type="entry name" value="GT4_PimA-like"/>
    <property type="match status" value="1"/>
</dbReference>
<dbReference type="InterPro" id="IPR038013">
    <property type="entry name" value="ALG11"/>
</dbReference>
<dbReference type="AlphaFoldDB" id="A0A0G0WFX4"/>
<dbReference type="PANTHER" id="PTHR45919">
    <property type="entry name" value="GDP-MAN:MAN(3)GLCNAC(2)-PP-DOL ALPHA-1,2-MANNOSYLTRANSFERASE"/>
    <property type="match status" value="1"/>
</dbReference>
<accession>A0A0G0WFX4</accession>
<dbReference type="SUPFAM" id="SSF53756">
    <property type="entry name" value="UDP-Glycosyltransferase/glycogen phosphorylase"/>
    <property type="match status" value="1"/>
</dbReference>
<dbReference type="GO" id="GO:0004377">
    <property type="term" value="F:GDP-Man:Man(3)GlcNAc(2)-PP-Dol alpha-1,2-mannosyltransferase activity"/>
    <property type="evidence" value="ECO:0007669"/>
    <property type="project" value="InterPro"/>
</dbReference>
<dbReference type="Pfam" id="PF00534">
    <property type="entry name" value="Glycos_transf_1"/>
    <property type="match status" value="1"/>
</dbReference>
<dbReference type="Gene3D" id="3.40.50.2000">
    <property type="entry name" value="Glycogen Phosphorylase B"/>
    <property type="match status" value="1"/>
</dbReference>
<name>A0A0G0WFX4_9BACT</name>
<feature type="domain" description="Glycosyl transferase family 1" evidence="1">
    <location>
        <begin position="152"/>
        <end position="323"/>
    </location>
</feature>
<dbReference type="EMBL" id="LCBN01000091">
    <property type="protein sequence ID" value="KKS10937.1"/>
    <property type="molecule type" value="Genomic_DNA"/>
</dbReference>
<evidence type="ECO:0000313" key="2">
    <source>
        <dbReference type="EMBL" id="KKS10937.1"/>
    </source>
</evidence>
<sequence length="342" mass="39050">MKALIYDPYLDTAGGGERYMLTASSILLKSGYNVDVWWKDKKIDDWLDTRLGIDLSKVNFTEELNHGLGYDLVFWLSDGSIPLLLGKKNIVHFQTPFTNVDGRSLFNRLKKTKINAFICNSRFTKQFVDKEYGVNSLVAYPPVNINLFKSGRKENIILFVGRYSQLQQHKRQDILIESFKKMCGSGLKNWRLVLIGGSEVGGREFVEYLKENSRGYPISILENLPLSGVREFYAKSKIFWSASGFGVDEGKEPHQVEHFGMTVVEAQSAKCVPIVVNKGGHKETIREGKNGFLWTDTQQLEQITLDLIRNERRRKEIAITAEKDSKRFSVNAFEKSIGEIFK</sequence>
<dbReference type="Proteomes" id="UP000034753">
    <property type="component" value="Unassembled WGS sequence"/>
</dbReference>
<dbReference type="GO" id="GO:0006487">
    <property type="term" value="P:protein N-linked glycosylation"/>
    <property type="evidence" value="ECO:0007669"/>
    <property type="project" value="TreeGrafter"/>
</dbReference>
<dbReference type="PANTHER" id="PTHR45919:SF1">
    <property type="entry name" value="GDP-MAN:MAN(3)GLCNAC(2)-PP-DOL ALPHA-1,2-MANNOSYLTRANSFERASE"/>
    <property type="match status" value="1"/>
</dbReference>
<reference evidence="2 3" key="1">
    <citation type="journal article" date="2015" name="Nature">
        <title>rRNA introns, odd ribosomes, and small enigmatic genomes across a large radiation of phyla.</title>
        <authorList>
            <person name="Brown C.T."/>
            <person name="Hug L.A."/>
            <person name="Thomas B.C."/>
            <person name="Sharon I."/>
            <person name="Castelle C.J."/>
            <person name="Singh A."/>
            <person name="Wilkins M.J."/>
            <person name="Williams K.H."/>
            <person name="Banfield J.F."/>
        </authorList>
    </citation>
    <scope>NUCLEOTIDE SEQUENCE [LARGE SCALE GENOMIC DNA]</scope>
</reference>
<evidence type="ECO:0000313" key="3">
    <source>
        <dbReference type="Proteomes" id="UP000034753"/>
    </source>
</evidence>
<comment type="caution">
    <text evidence="2">The sequence shown here is derived from an EMBL/GenBank/DDBJ whole genome shotgun (WGS) entry which is preliminary data.</text>
</comment>
<dbReference type="GO" id="GO:0016020">
    <property type="term" value="C:membrane"/>
    <property type="evidence" value="ECO:0007669"/>
    <property type="project" value="TreeGrafter"/>
</dbReference>
<evidence type="ECO:0000259" key="1">
    <source>
        <dbReference type="Pfam" id="PF00534"/>
    </source>
</evidence>